<reference evidence="19" key="1">
    <citation type="journal article" date="2015" name="MBio">
        <title>Genome-Resolved Metagenomic Analysis Reveals Roles for Candidate Phyla and Other Microbial Community Members in Biogeochemical Transformations in Oil Reservoirs.</title>
        <authorList>
            <person name="Hu P."/>
            <person name="Tom L."/>
            <person name="Singh A."/>
            <person name="Thomas B.C."/>
            <person name="Baker B.J."/>
            <person name="Piceno Y.M."/>
            <person name="Andersen G.L."/>
            <person name="Banfield J.F."/>
        </authorList>
    </citation>
    <scope>NUCLEOTIDE SEQUENCE [LARGE SCALE GENOMIC DNA]</scope>
</reference>
<dbReference type="PATRIC" id="fig|1635277.3.peg.1046"/>
<feature type="domain" description="TRNA-binding" evidence="17">
    <location>
        <begin position="574"/>
        <end position="676"/>
    </location>
</feature>
<evidence type="ECO:0000259" key="17">
    <source>
        <dbReference type="PROSITE" id="PS50886"/>
    </source>
</evidence>
<dbReference type="FunFam" id="2.40.50.140:FF:000042">
    <property type="entry name" value="Methionine--tRNA ligase"/>
    <property type="match status" value="1"/>
</dbReference>
<evidence type="ECO:0000256" key="8">
    <source>
        <dbReference type="ARBA" id="ARBA00022723"/>
    </source>
</evidence>
<comment type="function">
    <text evidence="1 16">Is required not only for elongation of protein synthesis but also for the initiation of all mRNA translation through initiator tRNA(fMet) aminoacylation.</text>
</comment>
<dbReference type="PROSITE" id="PS50886">
    <property type="entry name" value="TRBD"/>
    <property type="match status" value="1"/>
</dbReference>
<evidence type="ECO:0000256" key="3">
    <source>
        <dbReference type="ARBA" id="ARBA00008258"/>
    </source>
</evidence>
<dbReference type="Gene3D" id="3.40.50.620">
    <property type="entry name" value="HUPs"/>
    <property type="match status" value="1"/>
</dbReference>
<dbReference type="InterPro" id="IPR041872">
    <property type="entry name" value="Anticodon_Met"/>
</dbReference>
<dbReference type="InterPro" id="IPR033911">
    <property type="entry name" value="MetRS_core"/>
</dbReference>
<dbReference type="InterPro" id="IPR012340">
    <property type="entry name" value="NA-bd_OB-fold"/>
</dbReference>
<keyword evidence="5 16" id="KW-0963">Cytoplasm</keyword>
<dbReference type="InterPro" id="IPR029038">
    <property type="entry name" value="MetRS_Zn"/>
</dbReference>
<dbReference type="PROSITE" id="PS00178">
    <property type="entry name" value="AA_TRNA_LIGASE_I"/>
    <property type="match status" value="1"/>
</dbReference>
<keyword evidence="9 16" id="KW-0547">Nucleotide-binding</keyword>
<dbReference type="NCBIfam" id="TIGR00399">
    <property type="entry name" value="metG_C_term"/>
    <property type="match status" value="1"/>
</dbReference>
<keyword evidence="12 16" id="KW-0694">RNA-binding</keyword>
<dbReference type="PANTHER" id="PTHR45765">
    <property type="entry name" value="METHIONINE--TRNA LIGASE"/>
    <property type="match status" value="1"/>
</dbReference>
<keyword evidence="6 16" id="KW-0820">tRNA-binding</keyword>
<accession>A0A117M6I8</accession>
<dbReference type="GO" id="GO:0004825">
    <property type="term" value="F:methionine-tRNA ligase activity"/>
    <property type="evidence" value="ECO:0007669"/>
    <property type="project" value="UniProtKB-UniRule"/>
</dbReference>
<feature type="binding site" evidence="16">
    <location>
        <position position="143"/>
    </location>
    <ligand>
        <name>Zn(2+)</name>
        <dbReference type="ChEBI" id="CHEBI:29105"/>
    </ligand>
</feature>
<dbReference type="Gene3D" id="2.40.50.140">
    <property type="entry name" value="Nucleic acid-binding proteins"/>
    <property type="match status" value="1"/>
</dbReference>
<dbReference type="InterPro" id="IPR023458">
    <property type="entry name" value="Met-tRNA_ligase_1"/>
</dbReference>
<dbReference type="InterPro" id="IPR001412">
    <property type="entry name" value="aa-tRNA-synth_I_CS"/>
</dbReference>
<feature type="binding site" evidence="16">
    <location>
        <position position="159"/>
    </location>
    <ligand>
        <name>Zn(2+)</name>
        <dbReference type="ChEBI" id="CHEBI:29105"/>
    </ligand>
</feature>
<feature type="short sequence motif" description="'KMSKS' region" evidence="16">
    <location>
        <begin position="333"/>
        <end position="337"/>
    </location>
</feature>
<dbReference type="NCBIfam" id="NF001100">
    <property type="entry name" value="PRK00133.1"/>
    <property type="match status" value="1"/>
</dbReference>
<comment type="cofactor">
    <cofactor evidence="16">
        <name>Zn(2+)</name>
        <dbReference type="ChEBI" id="CHEBI:29105"/>
    </cofactor>
    <text evidence="16">Binds 1 zinc ion per subunit.</text>
</comment>
<dbReference type="GO" id="GO:0046872">
    <property type="term" value="F:metal ion binding"/>
    <property type="evidence" value="ECO:0007669"/>
    <property type="project" value="UniProtKB-KW"/>
</dbReference>
<dbReference type="CDD" id="cd00814">
    <property type="entry name" value="MetRS_core"/>
    <property type="match status" value="1"/>
</dbReference>
<dbReference type="GO" id="GO:0005829">
    <property type="term" value="C:cytosol"/>
    <property type="evidence" value="ECO:0007669"/>
    <property type="project" value="TreeGrafter"/>
</dbReference>
<dbReference type="GO" id="GO:0006431">
    <property type="term" value="P:methionyl-tRNA aminoacylation"/>
    <property type="evidence" value="ECO:0007669"/>
    <property type="project" value="UniProtKB-UniRule"/>
</dbReference>
<keyword evidence="14 16" id="KW-0030">Aminoacyl-tRNA synthetase</keyword>
<dbReference type="EC" id="6.1.1.10" evidence="16"/>
<dbReference type="PRINTS" id="PR01041">
    <property type="entry name" value="TRNASYNTHMET"/>
</dbReference>
<dbReference type="SUPFAM" id="SSF47323">
    <property type="entry name" value="Anticodon-binding domain of a subclass of class I aminoacyl-tRNA synthetases"/>
    <property type="match status" value="1"/>
</dbReference>
<evidence type="ECO:0000256" key="7">
    <source>
        <dbReference type="ARBA" id="ARBA00022598"/>
    </source>
</evidence>
<dbReference type="Proteomes" id="UP000053467">
    <property type="component" value="Unassembled WGS sequence"/>
</dbReference>
<dbReference type="Gene3D" id="1.10.730.10">
    <property type="entry name" value="Isoleucyl-tRNA Synthetase, Domain 1"/>
    <property type="match status" value="1"/>
</dbReference>
<dbReference type="SUPFAM" id="SSF50249">
    <property type="entry name" value="Nucleic acid-binding proteins"/>
    <property type="match status" value="1"/>
</dbReference>
<evidence type="ECO:0000256" key="4">
    <source>
        <dbReference type="ARBA" id="ARBA00011738"/>
    </source>
</evidence>
<evidence type="ECO:0000256" key="5">
    <source>
        <dbReference type="ARBA" id="ARBA00022490"/>
    </source>
</evidence>
<comment type="similarity">
    <text evidence="3 16">Belongs to the class-I aminoacyl-tRNA synthetase family. MetG type 1 subfamily.</text>
</comment>
<dbReference type="NCBIfam" id="TIGR00398">
    <property type="entry name" value="metG"/>
    <property type="match status" value="1"/>
</dbReference>
<dbReference type="Gene3D" id="2.20.28.20">
    <property type="entry name" value="Methionyl-tRNA synthetase, Zn-domain"/>
    <property type="match status" value="1"/>
</dbReference>
<evidence type="ECO:0000313" key="19">
    <source>
        <dbReference type="Proteomes" id="UP000053467"/>
    </source>
</evidence>
<comment type="subcellular location">
    <subcellularLocation>
        <location evidence="2 16">Cytoplasm</location>
    </subcellularLocation>
</comment>
<evidence type="ECO:0000256" key="15">
    <source>
        <dbReference type="ARBA" id="ARBA00047364"/>
    </source>
</evidence>
<keyword evidence="13 16" id="KW-0648">Protein biosynthesis</keyword>
<evidence type="ECO:0000256" key="9">
    <source>
        <dbReference type="ARBA" id="ARBA00022741"/>
    </source>
</evidence>
<evidence type="ECO:0000256" key="13">
    <source>
        <dbReference type="ARBA" id="ARBA00022917"/>
    </source>
</evidence>
<comment type="catalytic activity">
    <reaction evidence="15 16">
        <text>tRNA(Met) + L-methionine + ATP = L-methionyl-tRNA(Met) + AMP + diphosphate</text>
        <dbReference type="Rhea" id="RHEA:13481"/>
        <dbReference type="Rhea" id="RHEA-COMP:9667"/>
        <dbReference type="Rhea" id="RHEA-COMP:9698"/>
        <dbReference type="ChEBI" id="CHEBI:30616"/>
        <dbReference type="ChEBI" id="CHEBI:33019"/>
        <dbReference type="ChEBI" id="CHEBI:57844"/>
        <dbReference type="ChEBI" id="CHEBI:78442"/>
        <dbReference type="ChEBI" id="CHEBI:78530"/>
        <dbReference type="ChEBI" id="CHEBI:456215"/>
        <dbReference type="EC" id="6.1.1.10"/>
    </reaction>
</comment>
<evidence type="ECO:0000313" key="18">
    <source>
        <dbReference type="EMBL" id="KUK87082.1"/>
    </source>
</evidence>
<dbReference type="GO" id="GO:0005524">
    <property type="term" value="F:ATP binding"/>
    <property type="evidence" value="ECO:0007669"/>
    <property type="project" value="UniProtKB-UniRule"/>
</dbReference>
<keyword evidence="8 16" id="KW-0479">Metal-binding</keyword>
<gene>
    <name evidence="16" type="primary">metG</name>
    <name evidence="18" type="ORF">XE03_1032</name>
</gene>
<keyword evidence="7 16" id="KW-0436">Ligase</keyword>
<evidence type="ECO:0000256" key="14">
    <source>
        <dbReference type="ARBA" id="ARBA00023146"/>
    </source>
</evidence>
<protein>
    <recommendedName>
        <fullName evidence="16">Methionine--tRNA ligase</fullName>
        <ecNumber evidence="16">6.1.1.10</ecNumber>
    </recommendedName>
    <alternativeName>
        <fullName evidence="16">Methionyl-tRNA synthetase</fullName>
        <shortName evidence="16">MetRS</shortName>
    </alternativeName>
</protein>
<dbReference type="InterPro" id="IPR015413">
    <property type="entry name" value="Methionyl/Leucyl_tRNA_Synth"/>
</dbReference>
<dbReference type="SUPFAM" id="SSF52374">
    <property type="entry name" value="Nucleotidylyl transferase"/>
    <property type="match status" value="1"/>
</dbReference>
<feature type="binding site" evidence="16">
    <location>
        <position position="146"/>
    </location>
    <ligand>
        <name>Zn(2+)</name>
        <dbReference type="ChEBI" id="CHEBI:29105"/>
    </ligand>
</feature>
<dbReference type="CDD" id="cd07957">
    <property type="entry name" value="Anticodon_Ia_Met"/>
    <property type="match status" value="1"/>
</dbReference>
<comment type="subunit">
    <text evidence="4 16">Homodimer.</text>
</comment>
<feature type="binding site" evidence="16">
    <location>
        <position position="156"/>
    </location>
    <ligand>
        <name>Zn(2+)</name>
        <dbReference type="ChEBI" id="CHEBI:29105"/>
    </ligand>
</feature>
<dbReference type="AlphaFoldDB" id="A0A117M6I8"/>
<dbReference type="Pfam" id="PF09334">
    <property type="entry name" value="tRNA-synt_1g"/>
    <property type="match status" value="1"/>
</dbReference>
<dbReference type="InterPro" id="IPR014758">
    <property type="entry name" value="Met-tRNA_synth"/>
</dbReference>
<evidence type="ECO:0000256" key="2">
    <source>
        <dbReference type="ARBA" id="ARBA00004496"/>
    </source>
</evidence>
<dbReference type="InterPro" id="IPR002547">
    <property type="entry name" value="tRNA-bd_dom"/>
</dbReference>
<sequence>MTRYLVTAALPYANGPIHIGHLAGCYLPADIYVRYLRLKGEDVCFICGSDEHGVPITIKADEMKKTPKEIVDYYHEVMKESFEKFGIVFDNFSGTSRPVHHENAKHFFLKLYENGYVSKKIEKQYYCEHCKRFLPDRYVEGVCPHCKAEGARGDQCDTCGKPIDNVSLIEPKCKICGATPIVKETEHFYLDLDKFQGRLKDYINSRTWWKDNVKEFSLGWIKEGLKPRAITRDLDWGVKVPIEGFENKVLYVWFDAPIGYISSTIEYFKNKGDQKGWEIWWKHKDTRIIHFLGKDNIVFHSVIWPSILMGVDEGYNLPYDIPANEYLNIEGKKLSTSRNWAVWLDDYLKRFPPDILRYVLASILPENKDTDFSWTEFQNRNNGELADIYGNFVNRTVQFVLKYNDGKVKIGKDLKDDDKEFLRNIYEKVENVGKYIETYQLRKATYEFMDIARESNKYFASKEPWNLSKNDRDYLDTVLYVCMKAVVVLSCVGDPFIPFTSKKLREFLSIDSFLWKNIKEIEPQNDFKGKKLDILFTKIDKKIIEEERKRMGQPLQDAFNVASEKNYEYISIDYFKKIQLVVAKVLSCEKVEKSDKLLKLKIDLKEEIREIVAGVALFYKPEELVGKKIIVVKNLEPATIRGNKSYGMLLAASDKDKKRVKVLFADEESEAGDTVG</sequence>
<evidence type="ECO:0000256" key="12">
    <source>
        <dbReference type="ARBA" id="ARBA00022884"/>
    </source>
</evidence>
<dbReference type="GO" id="GO:0000049">
    <property type="term" value="F:tRNA binding"/>
    <property type="evidence" value="ECO:0007669"/>
    <property type="project" value="UniProtKB-UniRule"/>
</dbReference>
<dbReference type="InterPro" id="IPR009080">
    <property type="entry name" value="tRNAsynth_Ia_anticodon-bd"/>
</dbReference>
<dbReference type="SUPFAM" id="SSF57770">
    <property type="entry name" value="Methionyl-tRNA synthetase (MetRS), Zn-domain"/>
    <property type="match status" value="1"/>
</dbReference>
<name>A0A117M6I8_UNCT6</name>
<dbReference type="FunFam" id="2.20.28.20:FF:000001">
    <property type="entry name" value="Methionine--tRNA ligase"/>
    <property type="match status" value="1"/>
</dbReference>
<feature type="short sequence motif" description="'HIGH' region" evidence="16">
    <location>
        <begin position="11"/>
        <end position="21"/>
    </location>
</feature>
<evidence type="ECO:0000256" key="16">
    <source>
        <dbReference type="HAMAP-Rule" id="MF_00098"/>
    </source>
</evidence>
<keyword evidence="11 16" id="KW-0067">ATP-binding</keyword>
<dbReference type="PANTHER" id="PTHR45765:SF1">
    <property type="entry name" value="METHIONINE--TRNA LIGASE, CYTOPLASMIC"/>
    <property type="match status" value="1"/>
</dbReference>
<dbReference type="Pfam" id="PF01588">
    <property type="entry name" value="tRNA_bind"/>
    <property type="match status" value="1"/>
</dbReference>
<evidence type="ECO:0000256" key="10">
    <source>
        <dbReference type="ARBA" id="ARBA00022833"/>
    </source>
</evidence>
<organism evidence="18 19">
    <name type="scientific">candidate division TA06 bacterium 34_109</name>
    <dbReference type="NCBI Taxonomy" id="1635277"/>
    <lineage>
        <taxon>Bacteria</taxon>
        <taxon>Bacteria division TA06</taxon>
    </lineage>
</organism>
<evidence type="ECO:0000256" key="1">
    <source>
        <dbReference type="ARBA" id="ARBA00003314"/>
    </source>
</evidence>
<dbReference type="InterPro" id="IPR004495">
    <property type="entry name" value="Met-tRNA-synth_bsu_C"/>
</dbReference>
<dbReference type="InterPro" id="IPR014729">
    <property type="entry name" value="Rossmann-like_a/b/a_fold"/>
</dbReference>
<comment type="caution">
    <text evidence="18">The sequence shown here is derived from an EMBL/GenBank/DDBJ whole genome shotgun (WGS) entry which is preliminary data.</text>
</comment>
<proteinExistence type="inferred from homology"/>
<feature type="binding site" evidence="16">
    <location>
        <position position="336"/>
    </location>
    <ligand>
        <name>ATP</name>
        <dbReference type="ChEBI" id="CHEBI:30616"/>
    </ligand>
</feature>
<dbReference type="EMBL" id="LGGX01000008">
    <property type="protein sequence ID" value="KUK87082.1"/>
    <property type="molecule type" value="Genomic_DNA"/>
</dbReference>
<keyword evidence="10 16" id="KW-0862">Zinc</keyword>
<evidence type="ECO:0000256" key="11">
    <source>
        <dbReference type="ARBA" id="ARBA00022840"/>
    </source>
</evidence>
<dbReference type="Pfam" id="PF19303">
    <property type="entry name" value="Anticodon_3"/>
    <property type="match status" value="1"/>
</dbReference>
<evidence type="ECO:0000256" key="6">
    <source>
        <dbReference type="ARBA" id="ARBA00022555"/>
    </source>
</evidence>
<dbReference type="HAMAP" id="MF_00098">
    <property type="entry name" value="Met_tRNA_synth_type1"/>
    <property type="match status" value="1"/>
</dbReference>